<keyword evidence="2" id="KW-1185">Reference proteome</keyword>
<comment type="caution">
    <text evidence="1">The sequence shown here is derived from an EMBL/GenBank/DDBJ whole genome shotgun (WGS) entry which is preliminary data.</text>
</comment>
<dbReference type="PROSITE" id="PS51257">
    <property type="entry name" value="PROKAR_LIPOPROTEIN"/>
    <property type="match status" value="1"/>
</dbReference>
<accession>A0ABN2LG33</accession>
<dbReference type="RefSeq" id="WP_344126107.1">
    <property type="nucleotide sequence ID" value="NZ_BAAALT010000013.1"/>
</dbReference>
<evidence type="ECO:0000313" key="1">
    <source>
        <dbReference type="EMBL" id="GAA1787462.1"/>
    </source>
</evidence>
<protein>
    <recommendedName>
        <fullName evidence="3">LppX_LprAFG lipoprotein</fullName>
    </recommendedName>
</protein>
<name>A0ABN2LG33_9ACTN</name>
<reference evidence="1 2" key="1">
    <citation type="journal article" date="2019" name="Int. J. Syst. Evol. Microbiol.">
        <title>The Global Catalogue of Microorganisms (GCM) 10K type strain sequencing project: providing services to taxonomists for standard genome sequencing and annotation.</title>
        <authorList>
            <consortium name="The Broad Institute Genomics Platform"/>
            <consortium name="The Broad Institute Genome Sequencing Center for Infectious Disease"/>
            <person name="Wu L."/>
            <person name="Ma J."/>
        </authorList>
    </citation>
    <scope>NUCLEOTIDE SEQUENCE [LARGE SCALE GENOMIC DNA]</scope>
    <source>
        <strain evidence="1 2">JCM 13250</strain>
    </source>
</reference>
<gene>
    <name evidence="1" type="ORF">GCM10009682_06830</name>
</gene>
<dbReference type="EMBL" id="BAAALT010000013">
    <property type="protein sequence ID" value="GAA1787462.1"/>
    <property type="molecule type" value="Genomic_DNA"/>
</dbReference>
<organism evidence="1 2">
    <name type="scientific">Luedemannella flava</name>
    <dbReference type="NCBI Taxonomy" id="349316"/>
    <lineage>
        <taxon>Bacteria</taxon>
        <taxon>Bacillati</taxon>
        <taxon>Actinomycetota</taxon>
        <taxon>Actinomycetes</taxon>
        <taxon>Micromonosporales</taxon>
        <taxon>Micromonosporaceae</taxon>
        <taxon>Luedemannella</taxon>
    </lineage>
</organism>
<proteinExistence type="predicted"/>
<dbReference type="Gene3D" id="2.50.20.20">
    <property type="match status" value="1"/>
</dbReference>
<sequence length="264" mass="26445">MSQQVRAGRRPVALIGLVVAALLTFGVAACDKGDGGVGNALTPPGAAKNELTAAIAALSGKPYHFAAAQAGTEISSGTVDGKGSAQFHANISDPTSGASVVMDATRVDKTAYLKVDFGALAGVVPVLGDLNRKWVRIDPKKVPASLSKQLDVGLSADLSVLAAGVQTAEKSGDVYHGTLDLSKGAALLNPASAAKPDASAKALPYEATIANGVLSTLTVKGIKIGGKPSDVTLTLTDVGKPVTIEKPKGAVPAPADLYSLLSAA</sequence>
<evidence type="ECO:0000313" key="2">
    <source>
        <dbReference type="Proteomes" id="UP001500218"/>
    </source>
</evidence>
<dbReference type="Proteomes" id="UP001500218">
    <property type="component" value="Unassembled WGS sequence"/>
</dbReference>
<evidence type="ECO:0008006" key="3">
    <source>
        <dbReference type="Google" id="ProtNLM"/>
    </source>
</evidence>